<evidence type="ECO:0000313" key="2">
    <source>
        <dbReference type="Proteomes" id="UP000269721"/>
    </source>
</evidence>
<dbReference type="EMBL" id="KZ997217">
    <property type="protein sequence ID" value="RKO87703.1"/>
    <property type="molecule type" value="Genomic_DNA"/>
</dbReference>
<dbReference type="InterPro" id="IPR003889">
    <property type="entry name" value="FYrich_C"/>
</dbReference>
<dbReference type="Pfam" id="PF05965">
    <property type="entry name" value="FYRC"/>
    <property type="match status" value="1"/>
</dbReference>
<keyword evidence="2" id="KW-1185">Reference proteome</keyword>
<feature type="non-terminal residue" evidence="1">
    <location>
        <position position="1"/>
    </location>
</feature>
<accession>A0A4P9W8C4</accession>
<reference evidence="2" key="1">
    <citation type="journal article" date="2018" name="Nat. Microbiol.">
        <title>Leveraging single-cell genomics to expand the fungal tree of life.</title>
        <authorList>
            <person name="Ahrendt S.R."/>
            <person name="Quandt C.A."/>
            <person name="Ciobanu D."/>
            <person name="Clum A."/>
            <person name="Salamov A."/>
            <person name="Andreopoulos B."/>
            <person name="Cheng J.F."/>
            <person name="Woyke T."/>
            <person name="Pelin A."/>
            <person name="Henrissat B."/>
            <person name="Reynolds N.K."/>
            <person name="Benny G.L."/>
            <person name="Smith M.E."/>
            <person name="James T.Y."/>
            <person name="Grigoriev I.V."/>
        </authorList>
    </citation>
    <scope>NUCLEOTIDE SEQUENCE [LARGE SCALE GENOMIC DNA]</scope>
</reference>
<dbReference type="Gene3D" id="3.30.160.360">
    <property type="match status" value="1"/>
</dbReference>
<evidence type="ECO:0000313" key="1">
    <source>
        <dbReference type="EMBL" id="RKO87703.1"/>
    </source>
</evidence>
<dbReference type="GO" id="GO:0005634">
    <property type="term" value="C:nucleus"/>
    <property type="evidence" value="ECO:0007669"/>
    <property type="project" value="InterPro"/>
</dbReference>
<gene>
    <name evidence="1" type="ORF">BDK51DRAFT_14887</name>
</gene>
<proteinExistence type="predicted"/>
<name>A0A4P9W8C4_9FUNG</name>
<dbReference type="OrthoDB" id="1928087at2759"/>
<dbReference type="PROSITE" id="PS51543">
    <property type="entry name" value="FYRC"/>
    <property type="match status" value="1"/>
</dbReference>
<sequence>CIFRHPYPVGYRAKKHHFHRDWLMEIEDGGDGPVFKVISDNGKVFSGPSPTAPWTDICIALAGQHGKTRISGPLFFGFSDPLTQGLIQSMDGYAKAA</sequence>
<dbReference type="AlphaFoldDB" id="A0A4P9W8C4"/>
<protein>
    <submittedName>
        <fullName evidence="1">Uncharacterized protein</fullName>
    </submittedName>
</protein>
<organism evidence="1 2">
    <name type="scientific">Blyttiomyces helicus</name>
    <dbReference type="NCBI Taxonomy" id="388810"/>
    <lineage>
        <taxon>Eukaryota</taxon>
        <taxon>Fungi</taxon>
        <taxon>Fungi incertae sedis</taxon>
        <taxon>Chytridiomycota</taxon>
        <taxon>Chytridiomycota incertae sedis</taxon>
        <taxon>Chytridiomycetes</taxon>
        <taxon>Chytridiomycetes incertae sedis</taxon>
        <taxon>Blyttiomyces</taxon>
    </lineage>
</organism>
<dbReference type="Proteomes" id="UP000269721">
    <property type="component" value="Unassembled WGS sequence"/>
</dbReference>
<feature type="non-terminal residue" evidence="1">
    <location>
        <position position="97"/>
    </location>
</feature>